<dbReference type="Pfam" id="PF02902">
    <property type="entry name" value="Peptidase_C48"/>
    <property type="match status" value="1"/>
</dbReference>
<feature type="region of interest" description="Disordered" evidence="4">
    <location>
        <begin position="1508"/>
        <end position="1530"/>
    </location>
</feature>
<dbReference type="PROSITE" id="PS50600">
    <property type="entry name" value="ULP_PROTEASE"/>
    <property type="match status" value="1"/>
</dbReference>
<keyword evidence="7" id="KW-1185">Reference proteome</keyword>
<feature type="domain" description="Ubiquitin-like protease family profile" evidence="5">
    <location>
        <begin position="177"/>
        <end position="370"/>
    </location>
</feature>
<name>A0A8H5CZ12_9AGAR</name>
<evidence type="ECO:0000256" key="3">
    <source>
        <dbReference type="ARBA" id="ARBA00022801"/>
    </source>
</evidence>
<dbReference type="EMBL" id="JAACJN010000306">
    <property type="protein sequence ID" value="KAF5349741.1"/>
    <property type="molecule type" value="Genomic_DNA"/>
</dbReference>
<dbReference type="InterPro" id="IPR003653">
    <property type="entry name" value="Peptidase_C48_C"/>
</dbReference>
<dbReference type="SUPFAM" id="SSF54001">
    <property type="entry name" value="Cysteine proteinases"/>
    <property type="match status" value="1"/>
</dbReference>
<evidence type="ECO:0000259" key="5">
    <source>
        <dbReference type="PROSITE" id="PS50600"/>
    </source>
</evidence>
<dbReference type="Gene3D" id="3.40.395.10">
    <property type="entry name" value="Adenoviral Proteinase, Chain A"/>
    <property type="match status" value="1"/>
</dbReference>
<dbReference type="GO" id="GO:0019783">
    <property type="term" value="F:ubiquitin-like protein peptidase activity"/>
    <property type="evidence" value="ECO:0007669"/>
    <property type="project" value="UniProtKB-ARBA"/>
</dbReference>
<dbReference type="Pfam" id="PF18759">
    <property type="entry name" value="Plavaka"/>
    <property type="match status" value="1"/>
</dbReference>
<reference evidence="6 7" key="1">
    <citation type="journal article" date="2020" name="ISME J.">
        <title>Uncovering the hidden diversity of litter-decomposition mechanisms in mushroom-forming fungi.</title>
        <authorList>
            <person name="Floudas D."/>
            <person name="Bentzer J."/>
            <person name="Ahren D."/>
            <person name="Johansson T."/>
            <person name="Persson P."/>
            <person name="Tunlid A."/>
        </authorList>
    </citation>
    <scope>NUCLEOTIDE SEQUENCE [LARGE SCALE GENOMIC DNA]</scope>
    <source>
        <strain evidence="6 7">CBS 406.79</strain>
    </source>
</reference>
<evidence type="ECO:0000256" key="4">
    <source>
        <dbReference type="SAM" id="MobiDB-lite"/>
    </source>
</evidence>
<dbReference type="OrthoDB" id="3052212at2759"/>
<evidence type="ECO:0000313" key="6">
    <source>
        <dbReference type="EMBL" id="KAF5349741.1"/>
    </source>
</evidence>
<feature type="region of interest" description="Disordered" evidence="4">
    <location>
        <begin position="1088"/>
        <end position="1126"/>
    </location>
</feature>
<dbReference type="InterPro" id="IPR038765">
    <property type="entry name" value="Papain-like_cys_pep_sf"/>
</dbReference>
<dbReference type="Proteomes" id="UP000518752">
    <property type="component" value="Unassembled WGS sequence"/>
</dbReference>
<comment type="similarity">
    <text evidence="1">Belongs to the peptidase C48 family.</text>
</comment>
<dbReference type="GO" id="GO:0008234">
    <property type="term" value="F:cysteine-type peptidase activity"/>
    <property type="evidence" value="ECO:0007669"/>
    <property type="project" value="InterPro"/>
</dbReference>
<feature type="compositionally biased region" description="Acidic residues" evidence="4">
    <location>
        <begin position="1519"/>
        <end position="1530"/>
    </location>
</feature>
<accession>A0A8H5CZ12</accession>
<evidence type="ECO:0000256" key="2">
    <source>
        <dbReference type="ARBA" id="ARBA00022670"/>
    </source>
</evidence>
<sequence>MAEHSRTSIRAHSLQILDSFLKKTKHNCKVTECPPFGLTRTCRAVYILQLVHLVNSCQLLLPSLNLTSLLHDTRIESLKDAVDQRFSVSSSAPEEMFYIESEAHIKALRAILPSDGLVLKLFTNLQLLQEFATTKRTWMEQALLRALDDYPETTEARLRLTMKKICQGQDPFKDKTPHISVKNFSTLGVGRWVDDKIINYFVAKWCRQSSMLGLTTFFACKSLFRDDSCSTAKSSTLTVEDERNALLWCGKRVKYLDIEHWDSVFIPINENRAHWYSAYIDFRLKRIEIFDSLETICATNREKPLSRQKNTNLMLVLMWLAEVLGRLRGEPIVLKNDPETEWVCQPHSVVPFQPNSHDCGIHSLWHLQHLLQFRQIRQGPIAGGLAFTSNMVGKRARLAVHKDRCDPTHCALAAAALPQTSALKNLALGTSHHPLVEPQVEDNAMDIDTDVGMDVDDSVVSEGASADAEEVENTGTANNPTYRPMNRSLQEDEDNTRTYQWHPTAGKIYGYKQDIHQRWKHLFSDSEVDAHESYHPFSSRLEWELAQWAIKQKISHSSFDRLLRIPEVKQRLGVNFKNARSMLHKIDQIPGRCGEWYTKELAFKDRPEEKFIVWHRNPLDAIKALWGDPSFSTKLVYKPVKVFKGDINSEEERLFSEMWTGSFWNAVQEKIPEGGTIAPVIIASDKTQLTQFSGSKTAYPVYLTIGNLPKALRRKPGTRACVLIAYLAIDKPSKSGLSTTALKLRNYEIFHRSMAVVLEPLKAAGHPKEGGIEMIGGDGAMRKVYPLLATYVADYPEQCLITCTKYGTCPKCRRKATELELPIPGEPRTQQWTTAIISAARKSMHGKGDNRIHALTMEEDVAGGDFDPFWMGFPLTDIHRCITPDVLHQLYLDVLKYLVLWAQQVVGEEELDKRIQALPAAHGVRHFGKGISTLSQASGTEYKHIARILLACLTGKMDPKGIIAVRSILHFINLAQYPSHDQETLEYMKIALNTWHQNRSYFILHGLRQHFNIPKFHSLLHYVDSIRWLGTTDNFNTEYFERLHIDFAKEGWRASNKRDHFPQMVQWLSRQEKVASFDFYQSWVDSESDKPVSQADSDDQSTGDKETGSLDEAESSNEDSETQAQTKTQIKLVSPFHLAKSAHEPAKKLTHIVASHAAPTFISELKLFLNSLLPAGQQMDKTSVLQSSKCLMKEIVPVCRGWMVYIIHLGADDLGFMVLHMKVRRTPTFGFGTQWTTEHAQEQLGLIQQQARRGHALEPNLHLCRNQIHLCRLSAREIYVRAFARQDYFAGIPNSPLLFIHDVLPASCSLDNAHSSTLVRLVGWRSGSTKMLSASSASFISRKLTASKPRSGSGLVHSNAGKSGRRALPAIDTNLNNYDRTDSFQAFSVLVKLIGSLSSRIRGCQYRLTPQEHRLSLHFLNIVEPNLGYNSFHISSRVDLLNLAMNCSRMHSIVIPRRFDYRIIKCKLSSIRVWNHLSVHQSLALNVRRLEVLDKRALGSVSGAQATEVVPGGVSSTDTDSETDLEDTDDELAKHEKQERYLLNALSKMTHLESFVWSCSHLPISIDLLWPMLLKCHTWKEVDISDNVVFSSVVDDESEGQTSKLAVARELRTVALRSTKHVYGSAKHPDFTRVKGMLNSCPNLESLDIAYVRPRS</sequence>
<protein>
    <recommendedName>
        <fullName evidence="5">Ubiquitin-like protease family profile domain-containing protein</fullName>
    </recommendedName>
</protein>
<feature type="region of interest" description="Disordered" evidence="4">
    <location>
        <begin position="463"/>
        <end position="487"/>
    </location>
</feature>
<dbReference type="InterPro" id="IPR041078">
    <property type="entry name" value="Plavaka"/>
</dbReference>
<gene>
    <name evidence="6" type="ORF">D9757_014553</name>
</gene>
<dbReference type="GO" id="GO:0006508">
    <property type="term" value="P:proteolysis"/>
    <property type="evidence" value="ECO:0007669"/>
    <property type="project" value="UniProtKB-KW"/>
</dbReference>
<keyword evidence="2" id="KW-0645">Protease</keyword>
<comment type="caution">
    <text evidence="6">The sequence shown here is derived from an EMBL/GenBank/DDBJ whole genome shotgun (WGS) entry which is preliminary data.</text>
</comment>
<proteinExistence type="inferred from homology"/>
<organism evidence="6 7">
    <name type="scientific">Collybiopsis confluens</name>
    <dbReference type="NCBI Taxonomy" id="2823264"/>
    <lineage>
        <taxon>Eukaryota</taxon>
        <taxon>Fungi</taxon>
        <taxon>Dikarya</taxon>
        <taxon>Basidiomycota</taxon>
        <taxon>Agaricomycotina</taxon>
        <taxon>Agaricomycetes</taxon>
        <taxon>Agaricomycetidae</taxon>
        <taxon>Agaricales</taxon>
        <taxon>Marasmiineae</taxon>
        <taxon>Omphalotaceae</taxon>
        <taxon>Collybiopsis</taxon>
    </lineage>
</organism>
<evidence type="ECO:0000256" key="1">
    <source>
        <dbReference type="ARBA" id="ARBA00005234"/>
    </source>
</evidence>
<keyword evidence="3" id="KW-0378">Hydrolase</keyword>
<feature type="compositionally biased region" description="Acidic residues" evidence="4">
    <location>
        <begin position="1109"/>
        <end position="1121"/>
    </location>
</feature>
<evidence type="ECO:0000313" key="7">
    <source>
        <dbReference type="Proteomes" id="UP000518752"/>
    </source>
</evidence>